<accession>A0AAU6Q2Q7</accession>
<evidence type="ECO:0000313" key="2">
    <source>
        <dbReference type="EMBL" id="WYF44565.1"/>
    </source>
</evidence>
<proteinExistence type="predicted"/>
<feature type="signal peptide" evidence="1">
    <location>
        <begin position="1"/>
        <end position="24"/>
    </location>
</feature>
<organism evidence="2">
    <name type="scientific">Deinococcus sp. VB142</name>
    <dbReference type="NCBI Taxonomy" id="3112952"/>
    <lineage>
        <taxon>Bacteria</taxon>
        <taxon>Thermotogati</taxon>
        <taxon>Deinococcota</taxon>
        <taxon>Deinococci</taxon>
        <taxon>Deinococcales</taxon>
        <taxon>Deinococcaceae</taxon>
        <taxon>Deinococcus</taxon>
    </lineage>
</organism>
<protein>
    <submittedName>
        <fullName evidence="2">Uncharacterized protein</fullName>
    </submittedName>
</protein>
<keyword evidence="1" id="KW-0732">Signal</keyword>
<gene>
    <name evidence="2" type="ORF">WDJ50_00145</name>
</gene>
<feature type="chain" id="PRO_5043627073" evidence="1">
    <location>
        <begin position="25"/>
        <end position="137"/>
    </location>
</feature>
<dbReference type="RefSeq" id="WP_339095763.1">
    <property type="nucleotide sequence ID" value="NZ_CP149782.1"/>
</dbReference>
<name>A0AAU6Q2Q7_9DEIO</name>
<dbReference type="EMBL" id="CP149782">
    <property type="protein sequence ID" value="WYF44565.1"/>
    <property type="molecule type" value="Genomic_DNA"/>
</dbReference>
<evidence type="ECO:0000256" key="1">
    <source>
        <dbReference type="SAM" id="SignalP"/>
    </source>
</evidence>
<dbReference type="AlphaFoldDB" id="A0AAU6Q2Q7"/>
<reference evidence="2" key="1">
    <citation type="submission" date="2024-03" db="EMBL/GenBank/DDBJ databases">
        <title>Deinococcus weizhi sp. nov., isolated from human skin.</title>
        <authorList>
            <person name="Wei Z."/>
            <person name="Tian F."/>
            <person name="Yang C."/>
            <person name="Xin L.T."/>
            <person name="Wen Z.J."/>
            <person name="Lan K.C."/>
            <person name="Yu L."/>
            <person name="Zhe W."/>
            <person name="Dan F.D."/>
            <person name="Jun W."/>
            <person name="Rui Z."/>
            <person name="Yong X.J."/>
            <person name="Ting Y."/>
            <person name="Wei X."/>
            <person name="Xu Z.G."/>
            <person name="Xin Z."/>
            <person name="Dong F.G."/>
            <person name="Ni X.M."/>
            <person name="Zheng M.G."/>
            <person name="Chun Y."/>
            <person name="Qian W.X."/>
        </authorList>
    </citation>
    <scope>NUCLEOTIDE SEQUENCE</scope>
    <source>
        <strain evidence="2">VB142</strain>
    </source>
</reference>
<sequence>MSKLTFTRTALLAGLLSLSGTVLAAQDPWPQSEVLTRLFVLRPSDGEKLARDLKLSPAQVAELRRMAGSERSYGRAAAQVLGRDEAAHLNGKLATMRAEKDRKTRLTLGGSYPAFREWVRVWWNGEVSGSQSRSRFR</sequence>